<evidence type="ECO:0000313" key="3">
    <source>
        <dbReference type="Proteomes" id="UP001444661"/>
    </source>
</evidence>
<feature type="compositionally biased region" description="Basic residues" evidence="1">
    <location>
        <begin position="128"/>
        <end position="139"/>
    </location>
</feature>
<evidence type="ECO:0000256" key="1">
    <source>
        <dbReference type="SAM" id="MobiDB-lite"/>
    </source>
</evidence>
<comment type="caution">
    <text evidence="2">The sequence shown here is derived from an EMBL/GenBank/DDBJ whole genome shotgun (WGS) entry which is preliminary data.</text>
</comment>
<accession>A0ABR1RSC6</accession>
<dbReference type="EMBL" id="JAQQWK010000013">
    <property type="protein sequence ID" value="KAK8017466.1"/>
    <property type="molecule type" value="Genomic_DNA"/>
</dbReference>
<keyword evidence="3" id="KW-1185">Reference proteome</keyword>
<sequence length="139" mass="15167">MLFLGFEGVGIGSGRLVKRYVELEVPVSIPATNAQHQALRIDNDVDVAKWTVDLDSWSFPSASAAMRLHGGDQRQVPVQVEVIKEITRLASAGDLLKIARVTGDDRSLALSQYRPAKIAHTSATPPSRPHHSKARYADV</sequence>
<gene>
    <name evidence="2" type="ORF">PG993_013792</name>
</gene>
<name>A0ABR1RSC6_9PEZI</name>
<dbReference type="Proteomes" id="UP001444661">
    <property type="component" value="Unassembled WGS sequence"/>
</dbReference>
<evidence type="ECO:0000313" key="2">
    <source>
        <dbReference type="EMBL" id="KAK8017466.1"/>
    </source>
</evidence>
<feature type="region of interest" description="Disordered" evidence="1">
    <location>
        <begin position="118"/>
        <end position="139"/>
    </location>
</feature>
<organism evidence="2 3">
    <name type="scientific">Apiospora rasikravindrae</name>
    <dbReference type="NCBI Taxonomy" id="990691"/>
    <lineage>
        <taxon>Eukaryota</taxon>
        <taxon>Fungi</taxon>
        <taxon>Dikarya</taxon>
        <taxon>Ascomycota</taxon>
        <taxon>Pezizomycotina</taxon>
        <taxon>Sordariomycetes</taxon>
        <taxon>Xylariomycetidae</taxon>
        <taxon>Amphisphaeriales</taxon>
        <taxon>Apiosporaceae</taxon>
        <taxon>Apiospora</taxon>
    </lineage>
</organism>
<proteinExistence type="predicted"/>
<protein>
    <submittedName>
        <fullName evidence="2">Uncharacterized protein</fullName>
    </submittedName>
</protein>
<reference evidence="2 3" key="1">
    <citation type="submission" date="2023-01" db="EMBL/GenBank/DDBJ databases">
        <title>Analysis of 21 Apiospora genomes using comparative genomics revels a genus with tremendous synthesis potential of carbohydrate active enzymes and secondary metabolites.</title>
        <authorList>
            <person name="Sorensen T."/>
        </authorList>
    </citation>
    <scope>NUCLEOTIDE SEQUENCE [LARGE SCALE GENOMIC DNA]</scope>
    <source>
        <strain evidence="2 3">CBS 33761</strain>
    </source>
</reference>